<dbReference type="RefSeq" id="WP_121544898.1">
    <property type="nucleotide sequence ID" value="NZ_CP023407.1"/>
</dbReference>
<dbReference type="SMART" id="SM00530">
    <property type="entry name" value="HTH_XRE"/>
    <property type="match status" value="1"/>
</dbReference>
<dbReference type="PROSITE" id="PS50943">
    <property type="entry name" value="HTH_CROC1"/>
    <property type="match status" value="1"/>
</dbReference>
<proteinExistence type="predicted"/>
<feature type="domain" description="HTH cro/C1-type" evidence="2">
    <location>
        <begin position="32"/>
        <end position="85"/>
    </location>
</feature>
<name>A0A494UY34_9ACTN</name>
<dbReference type="Pfam" id="PF13560">
    <property type="entry name" value="HTH_31"/>
    <property type="match status" value="1"/>
</dbReference>
<feature type="region of interest" description="Disordered" evidence="1">
    <location>
        <begin position="1"/>
        <end position="20"/>
    </location>
</feature>
<dbReference type="GO" id="GO:0003677">
    <property type="term" value="F:DNA binding"/>
    <property type="evidence" value="ECO:0007669"/>
    <property type="project" value="InterPro"/>
</dbReference>
<accession>A0A494UY34</accession>
<dbReference type="EMBL" id="CP023407">
    <property type="protein sequence ID" value="AYL34578.1"/>
    <property type="molecule type" value="Genomic_DNA"/>
</dbReference>
<evidence type="ECO:0000256" key="1">
    <source>
        <dbReference type="SAM" id="MobiDB-lite"/>
    </source>
</evidence>
<gene>
    <name evidence="3" type="ORF">CNQ36_03525</name>
</gene>
<protein>
    <submittedName>
        <fullName evidence="3">Transcriptional regulator</fullName>
    </submittedName>
</protein>
<dbReference type="CDD" id="cd00093">
    <property type="entry name" value="HTH_XRE"/>
    <property type="match status" value="1"/>
</dbReference>
<reference evidence="3 4" key="1">
    <citation type="submission" date="2017-09" db="EMBL/GenBank/DDBJ databases">
        <authorList>
            <person name="Zhang H."/>
            <person name="Hu S."/>
            <person name="Xu J."/>
            <person name="He Z."/>
        </authorList>
    </citation>
    <scope>NUCLEOTIDE SEQUENCE [LARGE SCALE GENOMIC DNA]</scope>
    <source>
        <strain evidence="3 4">TXX3120</strain>
    </source>
</reference>
<keyword evidence="4" id="KW-1185">Reference proteome</keyword>
<dbReference type="KEGG" id="sfug:CNQ36_03525"/>
<dbReference type="SUPFAM" id="SSF47413">
    <property type="entry name" value="lambda repressor-like DNA-binding domains"/>
    <property type="match status" value="1"/>
</dbReference>
<dbReference type="InterPro" id="IPR043917">
    <property type="entry name" value="DUF5753"/>
</dbReference>
<evidence type="ECO:0000313" key="4">
    <source>
        <dbReference type="Proteomes" id="UP000282170"/>
    </source>
</evidence>
<dbReference type="InterPro" id="IPR001387">
    <property type="entry name" value="Cro/C1-type_HTH"/>
</dbReference>
<dbReference type="InterPro" id="IPR010982">
    <property type="entry name" value="Lambda_DNA-bd_dom_sf"/>
</dbReference>
<dbReference type="GeneID" id="93881852"/>
<dbReference type="Pfam" id="PF19054">
    <property type="entry name" value="DUF5753"/>
    <property type="match status" value="1"/>
</dbReference>
<dbReference type="Gene3D" id="1.10.260.40">
    <property type="entry name" value="lambda repressor-like DNA-binding domains"/>
    <property type="match status" value="1"/>
</dbReference>
<evidence type="ECO:0000259" key="2">
    <source>
        <dbReference type="PROSITE" id="PS50943"/>
    </source>
</evidence>
<organism evidence="3 4">
    <name type="scientific">Streptomyces fungicidicus</name>
    <dbReference type="NCBI Taxonomy" id="68203"/>
    <lineage>
        <taxon>Bacteria</taxon>
        <taxon>Bacillati</taxon>
        <taxon>Actinomycetota</taxon>
        <taxon>Actinomycetes</taxon>
        <taxon>Kitasatosporales</taxon>
        <taxon>Streptomycetaceae</taxon>
        <taxon>Streptomyces</taxon>
    </lineage>
</organism>
<sequence length="290" mass="32382">MAAQSGTGAPTGGEAEGTDEVADLFRTLGRQIKVARERAGLSQKELGERIGYGEETISSVERARRTPQPELLVAVDRLLECGGLLASAAEDVERAKTRRRVRHPEWFRDYARLEAEAVELRYFANQAVPGLFQTQEYARAVFTSRQPFFDEETIEERVVARMARQDLMTRWPTPTVSAVVQESILRQPFGGPAVQRGQLEQLLRIGRLRHIELQVMPTASEDHAGMGGPFTLLTPKGRPQVAYLEVQHFSRVVTDPEEVRVLAAKHGSIRGQALTPRESSRLLEKMLGDL</sequence>
<evidence type="ECO:0000313" key="3">
    <source>
        <dbReference type="EMBL" id="AYL34578.1"/>
    </source>
</evidence>
<dbReference type="AlphaFoldDB" id="A0A494UY34"/>
<dbReference type="Proteomes" id="UP000282170">
    <property type="component" value="Chromosome"/>
</dbReference>